<sequence>MMSPPNPVMSSFPDPRPLYREETIVIALASVSIVAVLIAALFFGYRMLSGDRKQGLHNMDMMEAAASEPSLDLDSLKLLEVRCYSWSMGLEVRCWSMGLEVRCWSMGLEVRCWSMGLEVRCWSMGLEVRCYSWSVGLEVRCYSWSVGLEVRCYSWSVGLEVRCYRWSVGLEVRLHYCLFLNCGNLFLAGSFSFNSCCVALLIKMTDTVLNSLCLSVSNHLSVTFSLSLSIYPLSPSLSVSLSHFHLPVDWSRAVWFRV</sequence>
<name>A0A4W5KJH3_9TELE</name>
<keyword evidence="1" id="KW-0812">Transmembrane</keyword>
<protein>
    <submittedName>
        <fullName evidence="2">Uncharacterized protein</fullName>
    </submittedName>
</protein>
<keyword evidence="1" id="KW-0472">Membrane</keyword>
<reference evidence="2" key="2">
    <citation type="submission" date="2025-08" db="UniProtKB">
        <authorList>
            <consortium name="Ensembl"/>
        </authorList>
    </citation>
    <scope>IDENTIFICATION</scope>
</reference>
<dbReference type="STRING" id="62062.ENSHHUP00000017358"/>
<dbReference type="GeneTree" id="ENSGT00940000156449"/>
<keyword evidence="1" id="KW-1133">Transmembrane helix</keyword>
<evidence type="ECO:0000313" key="2">
    <source>
        <dbReference type="Ensembl" id="ENSHHUP00000017358.1"/>
    </source>
</evidence>
<reference evidence="2" key="3">
    <citation type="submission" date="2025-09" db="UniProtKB">
        <authorList>
            <consortium name="Ensembl"/>
        </authorList>
    </citation>
    <scope>IDENTIFICATION</scope>
</reference>
<feature type="transmembrane region" description="Helical" evidence="1">
    <location>
        <begin position="24"/>
        <end position="45"/>
    </location>
</feature>
<keyword evidence="3" id="KW-1185">Reference proteome</keyword>
<evidence type="ECO:0000313" key="3">
    <source>
        <dbReference type="Proteomes" id="UP000314982"/>
    </source>
</evidence>
<reference evidence="3" key="1">
    <citation type="submission" date="2018-06" db="EMBL/GenBank/DDBJ databases">
        <title>Genome assembly of Danube salmon.</title>
        <authorList>
            <person name="Macqueen D.J."/>
            <person name="Gundappa M.K."/>
        </authorList>
    </citation>
    <scope>NUCLEOTIDE SEQUENCE [LARGE SCALE GENOMIC DNA]</scope>
</reference>
<dbReference type="AlphaFoldDB" id="A0A4W5KJH3"/>
<accession>A0A4W5KJH3</accession>
<evidence type="ECO:0000256" key="1">
    <source>
        <dbReference type="SAM" id="Phobius"/>
    </source>
</evidence>
<dbReference type="Proteomes" id="UP000314982">
    <property type="component" value="Unassembled WGS sequence"/>
</dbReference>
<organism evidence="2 3">
    <name type="scientific">Hucho hucho</name>
    <name type="common">huchen</name>
    <dbReference type="NCBI Taxonomy" id="62062"/>
    <lineage>
        <taxon>Eukaryota</taxon>
        <taxon>Metazoa</taxon>
        <taxon>Chordata</taxon>
        <taxon>Craniata</taxon>
        <taxon>Vertebrata</taxon>
        <taxon>Euteleostomi</taxon>
        <taxon>Actinopterygii</taxon>
        <taxon>Neopterygii</taxon>
        <taxon>Teleostei</taxon>
        <taxon>Protacanthopterygii</taxon>
        <taxon>Salmoniformes</taxon>
        <taxon>Salmonidae</taxon>
        <taxon>Salmoninae</taxon>
        <taxon>Hucho</taxon>
    </lineage>
</organism>
<dbReference type="Ensembl" id="ENSHHUT00000017994.1">
    <property type="protein sequence ID" value="ENSHHUP00000017358.1"/>
    <property type="gene ID" value="ENSHHUG00000010827.1"/>
</dbReference>
<proteinExistence type="predicted"/>